<dbReference type="Gene3D" id="3.40.50.2300">
    <property type="match status" value="1"/>
</dbReference>
<dbReference type="InterPro" id="IPR050438">
    <property type="entry name" value="LMW_PTPase"/>
</dbReference>
<feature type="domain" description="Phosphotyrosine protein phosphatase I" evidence="4">
    <location>
        <begin position="2"/>
        <end position="176"/>
    </location>
</feature>
<dbReference type="SMART" id="SM00226">
    <property type="entry name" value="LMWPc"/>
    <property type="match status" value="1"/>
</dbReference>
<dbReference type="InterPro" id="IPR017867">
    <property type="entry name" value="Tyr_phospatase_low_mol_wt"/>
</dbReference>
<dbReference type="Proteomes" id="UP001172738">
    <property type="component" value="Unassembled WGS sequence"/>
</dbReference>
<dbReference type="PANTHER" id="PTHR11717">
    <property type="entry name" value="LOW MOLECULAR WEIGHT PROTEIN TYROSINE PHOSPHATASE"/>
    <property type="match status" value="1"/>
</dbReference>
<evidence type="ECO:0000313" key="6">
    <source>
        <dbReference type="Proteomes" id="UP001172738"/>
    </source>
</evidence>
<evidence type="ECO:0000256" key="1">
    <source>
        <dbReference type="ARBA" id="ARBA00011063"/>
    </source>
</evidence>
<comment type="similarity">
    <text evidence="1">Belongs to the low molecular weight phosphotyrosine protein phosphatase family.</text>
</comment>
<keyword evidence="6" id="KW-1185">Reference proteome</keyword>
<reference evidence="5" key="1">
    <citation type="submission" date="2023-06" db="EMBL/GenBank/DDBJ databases">
        <title>SYSU T00b26.</title>
        <authorList>
            <person name="Gao L."/>
            <person name="Fang B.-Z."/>
            <person name="Li W.-J."/>
        </authorList>
    </citation>
    <scope>NUCLEOTIDE SEQUENCE</scope>
    <source>
        <strain evidence="5">SYSU T00b26</strain>
    </source>
</reference>
<dbReference type="Pfam" id="PF01451">
    <property type="entry name" value="LMWPc"/>
    <property type="match status" value="1"/>
</dbReference>
<proteinExistence type="inferred from homology"/>
<comment type="caution">
    <text evidence="5">The sequence shown here is derived from an EMBL/GenBank/DDBJ whole genome shotgun (WGS) entry which is preliminary data.</text>
</comment>
<keyword evidence="3" id="KW-0904">Protein phosphatase</keyword>
<evidence type="ECO:0000256" key="2">
    <source>
        <dbReference type="ARBA" id="ARBA00022801"/>
    </source>
</evidence>
<gene>
    <name evidence="5" type="ORF">QQX04_03380</name>
</gene>
<dbReference type="RefSeq" id="WP_301126286.1">
    <property type="nucleotide sequence ID" value="NZ_JAUHPV010000002.1"/>
</dbReference>
<evidence type="ECO:0000313" key="5">
    <source>
        <dbReference type="EMBL" id="MDN4472033.1"/>
    </source>
</evidence>
<dbReference type="PANTHER" id="PTHR11717:SF31">
    <property type="entry name" value="LOW MOLECULAR WEIGHT PROTEIN-TYROSINE-PHOSPHATASE ETP-RELATED"/>
    <property type="match status" value="1"/>
</dbReference>
<evidence type="ECO:0000259" key="4">
    <source>
        <dbReference type="SMART" id="SM00226"/>
    </source>
</evidence>
<dbReference type="InterPro" id="IPR036196">
    <property type="entry name" value="Ptyr_pPase_sf"/>
</dbReference>
<dbReference type="SUPFAM" id="SSF52788">
    <property type="entry name" value="Phosphotyrosine protein phosphatases I"/>
    <property type="match status" value="1"/>
</dbReference>
<accession>A0ABT8FYP8</accession>
<sequence length="184" mass="19637">MTSILTVCTGNICRSPAAAIALQGYLGDIAQLSSAGVAALVDEGLPIAMSLALEEHGLDGRGHHARMLTPRIVDDSDLIIAMTAEHRRRIVSESPRALKRSFLYMELVAAARAGAPLPGDTPAERVANIAPAIQAYRPYLAGQDIPDVPDPYRRPQEVYDEVATMIVAGAGDIAAWVRPEDDGR</sequence>
<keyword evidence="2" id="KW-0378">Hydrolase</keyword>
<evidence type="ECO:0000256" key="3">
    <source>
        <dbReference type="ARBA" id="ARBA00022912"/>
    </source>
</evidence>
<organism evidence="5 6">
    <name type="scientific">Demequina zhanjiangensis</name>
    <dbReference type="NCBI Taxonomy" id="3051659"/>
    <lineage>
        <taxon>Bacteria</taxon>
        <taxon>Bacillati</taxon>
        <taxon>Actinomycetota</taxon>
        <taxon>Actinomycetes</taxon>
        <taxon>Micrococcales</taxon>
        <taxon>Demequinaceae</taxon>
        <taxon>Demequina</taxon>
    </lineage>
</organism>
<dbReference type="InterPro" id="IPR023485">
    <property type="entry name" value="Ptyr_pPase"/>
</dbReference>
<dbReference type="EMBL" id="JAUHPV010000002">
    <property type="protein sequence ID" value="MDN4472033.1"/>
    <property type="molecule type" value="Genomic_DNA"/>
</dbReference>
<protein>
    <recommendedName>
        <fullName evidence="4">Phosphotyrosine protein phosphatase I domain-containing protein</fullName>
    </recommendedName>
</protein>
<name>A0ABT8FYP8_9MICO</name>
<dbReference type="PRINTS" id="PR00719">
    <property type="entry name" value="LMWPTPASE"/>
</dbReference>